<protein>
    <submittedName>
        <fullName evidence="2">ATP diphosphatase</fullName>
    </submittedName>
</protein>
<dbReference type="GO" id="GO:0046076">
    <property type="term" value="P:dTTP catabolic process"/>
    <property type="evidence" value="ECO:0007669"/>
    <property type="project" value="TreeGrafter"/>
</dbReference>
<keyword evidence="3" id="KW-1185">Reference proteome</keyword>
<dbReference type="InterPro" id="IPR011551">
    <property type="entry name" value="NTP_PyrPHydrolase_MazG"/>
</dbReference>
<dbReference type="SUPFAM" id="SSF101386">
    <property type="entry name" value="all-alpha NTP pyrophosphatases"/>
    <property type="match status" value="2"/>
</dbReference>
<evidence type="ECO:0000259" key="1">
    <source>
        <dbReference type="Pfam" id="PF03819"/>
    </source>
</evidence>
<dbReference type="Proteomes" id="UP000199602">
    <property type="component" value="Unassembled WGS sequence"/>
</dbReference>
<dbReference type="Pfam" id="PF03819">
    <property type="entry name" value="MazG"/>
    <property type="match status" value="1"/>
</dbReference>
<dbReference type="InterPro" id="IPR048011">
    <property type="entry name" value="NTP-PPase_MazG-like_C"/>
</dbReference>
<dbReference type="GO" id="GO:0046081">
    <property type="term" value="P:dUTP catabolic process"/>
    <property type="evidence" value="ECO:0007669"/>
    <property type="project" value="TreeGrafter"/>
</dbReference>
<dbReference type="STRING" id="206665.SAMN04488516_102249"/>
<dbReference type="PANTHER" id="PTHR30522">
    <property type="entry name" value="NUCLEOSIDE TRIPHOSPHATE PYROPHOSPHOHYDROLASE"/>
    <property type="match status" value="1"/>
</dbReference>
<dbReference type="OrthoDB" id="9808939at2"/>
<dbReference type="CDD" id="cd11529">
    <property type="entry name" value="NTP-PPase_MazG_Cterm"/>
    <property type="match status" value="1"/>
</dbReference>
<dbReference type="Gene3D" id="1.10.287.1080">
    <property type="entry name" value="MazG-like"/>
    <property type="match status" value="2"/>
</dbReference>
<evidence type="ECO:0000313" key="2">
    <source>
        <dbReference type="EMBL" id="SDN47676.1"/>
    </source>
</evidence>
<reference evidence="2 3" key="1">
    <citation type="submission" date="2016-10" db="EMBL/GenBank/DDBJ databases">
        <authorList>
            <person name="de Groot N.N."/>
        </authorList>
    </citation>
    <scope>NUCLEOTIDE SEQUENCE [LARGE SCALE GENOMIC DNA]</scope>
    <source>
        <strain evidence="2 3">DSM 15269</strain>
    </source>
</reference>
<dbReference type="RefSeq" id="WP_092063549.1">
    <property type="nucleotide sequence ID" value="NZ_FNIN01000002.1"/>
</dbReference>
<gene>
    <name evidence="2" type="ORF">SAMN04488516_102249</name>
</gene>
<organism evidence="2 3">
    <name type="scientific">Desulfonauticus submarinus</name>
    <dbReference type="NCBI Taxonomy" id="206665"/>
    <lineage>
        <taxon>Bacteria</taxon>
        <taxon>Pseudomonadati</taxon>
        <taxon>Thermodesulfobacteriota</taxon>
        <taxon>Desulfovibrionia</taxon>
        <taxon>Desulfovibrionales</taxon>
        <taxon>Desulfonauticaceae</taxon>
        <taxon>Desulfonauticus</taxon>
    </lineage>
</organism>
<dbReference type="AlphaFoldDB" id="A0A1H0BPU8"/>
<dbReference type="GO" id="GO:0047429">
    <property type="term" value="F:nucleoside triphosphate diphosphatase activity"/>
    <property type="evidence" value="ECO:0007669"/>
    <property type="project" value="InterPro"/>
</dbReference>
<name>A0A1H0BPU8_9BACT</name>
<dbReference type="InterPro" id="IPR048015">
    <property type="entry name" value="NTP-PPase_MazG-like_N"/>
</dbReference>
<dbReference type="GO" id="GO:0046047">
    <property type="term" value="P:TTP catabolic process"/>
    <property type="evidence" value="ECO:0007669"/>
    <property type="project" value="TreeGrafter"/>
</dbReference>
<dbReference type="PANTHER" id="PTHR30522:SF0">
    <property type="entry name" value="NUCLEOSIDE TRIPHOSPHATE PYROPHOSPHOHYDROLASE"/>
    <property type="match status" value="1"/>
</dbReference>
<dbReference type="NCBIfam" id="TIGR00444">
    <property type="entry name" value="mazG"/>
    <property type="match status" value="1"/>
</dbReference>
<dbReference type="NCBIfam" id="NF007113">
    <property type="entry name" value="PRK09562.1"/>
    <property type="match status" value="1"/>
</dbReference>
<dbReference type="GO" id="GO:0006203">
    <property type="term" value="P:dGTP catabolic process"/>
    <property type="evidence" value="ECO:0007669"/>
    <property type="project" value="TreeGrafter"/>
</dbReference>
<dbReference type="GO" id="GO:0046061">
    <property type="term" value="P:dATP catabolic process"/>
    <property type="evidence" value="ECO:0007669"/>
    <property type="project" value="TreeGrafter"/>
</dbReference>
<accession>A0A1H0BPU8</accession>
<dbReference type="EMBL" id="FNIN01000002">
    <property type="protein sequence ID" value="SDN47676.1"/>
    <property type="molecule type" value="Genomic_DNA"/>
</dbReference>
<sequence length="258" mass="30330">MSTAGLHKIKEVISTLLGPNGCPWDKEQTPQSLCDYLIEECFELVEAIQENKIEDVKEELGDVFFLLLFIIQLYQDKLSLDEVLNLSAAKMIGRHPHVFGNKKIKDINELLSMWEKIKKQELDKKKQSRSIFDSIPKNLPPLLKAYRINSKAARIGFTWPDNKSQEQKLEEEWKEWLKAKNEQALSKMEEEFGDYLFTLTEYARRHNIKPNTALHRANQKFLLRYKKMEELAKQYNLNLDSLSTEELNQLWEKAKKEV</sequence>
<proteinExistence type="predicted"/>
<dbReference type="GO" id="GO:0046052">
    <property type="term" value="P:UTP catabolic process"/>
    <property type="evidence" value="ECO:0007669"/>
    <property type="project" value="TreeGrafter"/>
</dbReference>
<dbReference type="CDD" id="cd11528">
    <property type="entry name" value="NTP-PPase_MazG_Nterm"/>
    <property type="match status" value="1"/>
</dbReference>
<dbReference type="InterPro" id="IPR004518">
    <property type="entry name" value="MazG-like_dom"/>
</dbReference>
<feature type="domain" description="NTP pyrophosphohydrolase MazG-like" evidence="1">
    <location>
        <begin position="28"/>
        <end position="99"/>
    </location>
</feature>
<evidence type="ECO:0000313" key="3">
    <source>
        <dbReference type="Proteomes" id="UP000199602"/>
    </source>
</evidence>